<keyword evidence="2" id="KW-1185">Reference proteome</keyword>
<dbReference type="RefSeq" id="WP_329498022.1">
    <property type="nucleotide sequence ID" value="NZ_CP108460.1"/>
</dbReference>
<protein>
    <recommendedName>
        <fullName evidence="3">ShKT domain-containing protein</fullName>
    </recommendedName>
</protein>
<evidence type="ECO:0000313" key="2">
    <source>
        <dbReference type="Proteomes" id="UP001432014"/>
    </source>
</evidence>
<accession>A0ABZ1W7S7</accession>
<name>A0ABZ1W7S7_9ACTN</name>
<gene>
    <name evidence="1" type="ORF">OG469_16050</name>
</gene>
<dbReference type="EMBL" id="CP108482">
    <property type="protein sequence ID" value="WUS56888.1"/>
    <property type="molecule type" value="Genomic_DNA"/>
</dbReference>
<reference evidence="1 2" key="1">
    <citation type="submission" date="2022-10" db="EMBL/GenBank/DDBJ databases">
        <title>The complete genomes of actinobacterial strains from the NBC collection.</title>
        <authorList>
            <person name="Joergensen T.S."/>
            <person name="Alvarez Arevalo M."/>
            <person name="Sterndorff E.B."/>
            <person name="Faurdal D."/>
            <person name="Vuksanovic O."/>
            <person name="Mourched A.-S."/>
            <person name="Charusanti P."/>
            <person name="Shaw S."/>
            <person name="Blin K."/>
            <person name="Weber T."/>
        </authorList>
    </citation>
    <scope>NUCLEOTIDE SEQUENCE [LARGE SCALE GENOMIC DNA]</scope>
    <source>
        <strain evidence="1 2">NBC_01247</strain>
    </source>
</reference>
<dbReference type="Proteomes" id="UP001432014">
    <property type="component" value="Chromosome"/>
</dbReference>
<evidence type="ECO:0000313" key="1">
    <source>
        <dbReference type="EMBL" id="WUS56888.1"/>
    </source>
</evidence>
<sequence>MTLPGFHAEASLPRSAFRYPTGPRPAVAGHPIRPMWTEEQRQLIIECDRRYTSCEQSCDDQNFPTYEERQACNVTCNEADDVCLAPLYGGSDS</sequence>
<organism evidence="1 2">
    <name type="scientific">Kitasatospora herbaricolor</name>
    <dbReference type="NCBI Taxonomy" id="68217"/>
    <lineage>
        <taxon>Bacteria</taxon>
        <taxon>Bacillati</taxon>
        <taxon>Actinomycetota</taxon>
        <taxon>Actinomycetes</taxon>
        <taxon>Kitasatosporales</taxon>
        <taxon>Streptomycetaceae</taxon>
        <taxon>Kitasatospora</taxon>
    </lineage>
</organism>
<proteinExistence type="predicted"/>
<evidence type="ECO:0008006" key="3">
    <source>
        <dbReference type="Google" id="ProtNLM"/>
    </source>
</evidence>